<dbReference type="InterPro" id="IPR023346">
    <property type="entry name" value="Lysozyme-like_dom_sf"/>
</dbReference>
<evidence type="ECO:0000259" key="3">
    <source>
        <dbReference type="Pfam" id="PF13406"/>
    </source>
</evidence>
<feature type="chain" id="PRO_5003878377" evidence="2">
    <location>
        <begin position="24"/>
        <end position="330"/>
    </location>
</feature>
<dbReference type="Gene3D" id="1.10.530.10">
    <property type="match status" value="1"/>
</dbReference>
<dbReference type="FunFam" id="1.10.8.350:FF:000001">
    <property type="entry name" value="Lytic murein transglycosylase B"/>
    <property type="match status" value="1"/>
</dbReference>
<keyword evidence="2" id="KW-0732">Signal</keyword>
<gene>
    <name evidence="4" type="ordered locus">M5M_07100</name>
</gene>
<dbReference type="KEGG" id="saga:M5M_07100"/>
<evidence type="ECO:0000256" key="2">
    <source>
        <dbReference type="SAM" id="SignalP"/>
    </source>
</evidence>
<feature type="signal peptide" evidence="2">
    <location>
        <begin position="1"/>
        <end position="23"/>
    </location>
</feature>
<feature type="domain" description="Transglycosylase SLT" evidence="3">
    <location>
        <begin position="30"/>
        <end position="320"/>
    </location>
</feature>
<dbReference type="eggNOG" id="COG2951">
    <property type="taxonomic scope" value="Bacteria"/>
</dbReference>
<keyword evidence="5" id="KW-1185">Reference proteome</keyword>
<reference evidence="4 5" key="1">
    <citation type="journal article" date="2013" name="Genome Announc.">
        <title>Complete genome sequence of Simiduia agarivorans SA1(T), a marine bacterium able to degrade a variety of polysaccharides.</title>
        <authorList>
            <person name="Lin S.Y."/>
            <person name="Shieh W.Y."/>
            <person name="Chen J.S."/>
            <person name="Tang S.L."/>
        </authorList>
    </citation>
    <scope>NUCLEOTIDE SEQUENCE [LARGE SCALE GENOMIC DNA]</scope>
    <source>
        <strain evidence="5">DSM 21679 / JCM 13881 / BCRC 17597 / SA1</strain>
    </source>
</reference>
<dbReference type="NCBIfam" id="TIGR02282">
    <property type="entry name" value="MltB"/>
    <property type="match status" value="1"/>
</dbReference>
<dbReference type="OrthoDB" id="9772911at2"/>
<dbReference type="SUPFAM" id="SSF53955">
    <property type="entry name" value="Lysozyme-like"/>
    <property type="match status" value="1"/>
</dbReference>
<evidence type="ECO:0000313" key="4">
    <source>
        <dbReference type="EMBL" id="AFU98615.1"/>
    </source>
</evidence>
<organism evidence="4 5">
    <name type="scientific">Simiduia agarivorans (strain DSM 21679 / JCM 13881 / BCRC 17597 / SA1)</name>
    <dbReference type="NCBI Taxonomy" id="1117647"/>
    <lineage>
        <taxon>Bacteria</taxon>
        <taxon>Pseudomonadati</taxon>
        <taxon>Pseudomonadota</taxon>
        <taxon>Gammaproteobacteria</taxon>
        <taxon>Cellvibrionales</taxon>
        <taxon>Cellvibrionaceae</taxon>
        <taxon>Simiduia</taxon>
    </lineage>
</organism>
<dbReference type="InterPro" id="IPR043426">
    <property type="entry name" value="MltB-like"/>
</dbReference>
<proteinExistence type="predicted"/>
<dbReference type="GO" id="GO:0009253">
    <property type="term" value="P:peptidoglycan catabolic process"/>
    <property type="evidence" value="ECO:0007669"/>
    <property type="project" value="TreeGrafter"/>
</dbReference>
<dbReference type="EMBL" id="CP003746">
    <property type="protein sequence ID" value="AFU98615.1"/>
    <property type="molecule type" value="Genomic_DNA"/>
</dbReference>
<dbReference type="RefSeq" id="WP_015046788.1">
    <property type="nucleotide sequence ID" value="NC_018868.3"/>
</dbReference>
<dbReference type="InterPro" id="IPR031304">
    <property type="entry name" value="SLT_2"/>
</dbReference>
<accession>K4KK61</accession>
<dbReference type="PANTHER" id="PTHR30163">
    <property type="entry name" value="MEMBRANE-BOUND LYTIC MUREIN TRANSGLYCOSYLASE B"/>
    <property type="match status" value="1"/>
</dbReference>
<dbReference type="InterPro" id="IPR011757">
    <property type="entry name" value="Lytic_transglycosylase_MltB"/>
</dbReference>
<dbReference type="PANTHER" id="PTHR30163:SF9">
    <property type="entry name" value="MEMBRANE-BOUND LYTIC MUREIN TRANSGLYCOSYLASE B"/>
    <property type="match status" value="1"/>
</dbReference>
<dbReference type="Proteomes" id="UP000000466">
    <property type="component" value="Chromosome"/>
</dbReference>
<dbReference type="Gene3D" id="1.10.8.350">
    <property type="entry name" value="Bacterial muramidase"/>
    <property type="match status" value="1"/>
</dbReference>
<dbReference type="AlphaFoldDB" id="K4KK61"/>
<dbReference type="Pfam" id="PF13406">
    <property type="entry name" value="SLT_2"/>
    <property type="match status" value="1"/>
</dbReference>
<evidence type="ECO:0000313" key="5">
    <source>
        <dbReference type="Proteomes" id="UP000000466"/>
    </source>
</evidence>
<evidence type="ECO:0000256" key="1">
    <source>
        <dbReference type="PIRSR" id="PIRSR611757-1"/>
    </source>
</evidence>
<dbReference type="CDD" id="cd13399">
    <property type="entry name" value="Slt35-like"/>
    <property type="match status" value="1"/>
</dbReference>
<dbReference type="GO" id="GO:0008933">
    <property type="term" value="F:peptidoglycan lytic transglycosylase activity"/>
    <property type="evidence" value="ECO:0007669"/>
    <property type="project" value="TreeGrafter"/>
</dbReference>
<name>K4KK61_SIMAS</name>
<dbReference type="HOGENOM" id="CLU_035402_1_1_6"/>
<feature type="active site" evidence="1">
    <location>
        <position position="124"/>
    </location>
</feature>
<sequence>MFKSLKTMTALLLGSAVTLAAQADYSKHPDAKALIDELVASEVATQAQLAQWFASASQQKSILEAIARPAEKTKTWAEYSRIFLTGDRIDKGVGFWREHADTLARAEAEYGVPAAMIVAIIGVETRYGRNMGSYRVIDALSTLAFDYPPRSAFFRKELAEFIRLTQEQKQDPLALKGSYAGAMGYGQFMPSSFRAYAVDYDGDAIADIWANPVDAIGSVANYFARHGWQTGQPVTLRVRVSADHDAALLNTNLKPDVTVANARAAGFEPVTSLPDAEMVTLYQLEGDHGAEFWAGTQNYYVITRYNRSRMYALAAWQLSQKIEQAYQAGN</sequence>
<dbReference type="STRING" id="1117647.M5M_07100"/>
<protein>
    <submittedName>
        <fullName evidence="4">Zn-finger, DksA/TraR C4 type</fullName>
    </submittedName>
</protein>